<feature type="signal peptide" evidence="5">
    <location>
        <begin position="1"/>
        <end position="26"/>
    </location>
</feature>
<dbReference type="InterPro" id="IPR028082">
    <property type="entry name" value="Peripla_BP_I"/>
</dbReference>
<dbReference type="Gene3D" id="3.40.50.2300">
    <property type="match status" value="2"/>
</dbReference>
<comment type="similarity">
    <text evidence="2">Belongs to the bacterial solute-binding protein 2 family.</text>
</comment>
<evidence type="ECO:0000256" key="5">
    <source>
        <dbReference type="SAM" id="SignalP"/>
    </source>
</evidence>
<accession>A0ABR7ED73</accession>
<dbReference type="PANTHER" id="PTHR46847">
    <property type="entry name" value="D-ALLOSE-BINDING PERIPLASMIC PROTEIN-RELATED"/>
    <property type="match status" value="1"/>
</dbReference>
<evidence type="ECO:0000256" key="4">
    <source>
        <dbReference type="SAM" id="MobiDB-lite"/>
    </source>
</evidence>
<comment type="subcellular location">
    <subcellularLocation>
        <location evidence="1">Cell envelope</location>
    </subcellularLocation>
</comment>
<dbReference type="SUPFAM" id="SSF53822">
    <property type="entry name" value="Periplasmic binding protein-like I"/>
    <property type="match status" value="1"/>
</dbReference>
<gene>
    <name evidence="7" type="ORF">H8S18_05260</name>
</gene>
<comment type="caution">
    <text evidence="7">The sequence shown here is derived from an EMBL/GenBank/DDBJ whole genome shotgun (WGS) entry which is preliminary data.</text>
</comment>
<dbReference type="Proteomes" id="UP000606889">
    <property type="component" value="Unassembled WGS sequence"/>
</dbReference>
<reference evidence="7 8" key="1">
    <citation type="submission" date="2020-08" db="EMBL/GenBank/DDBJ databases">
        <title>Genome public.</title>
        <authorList>
            <person name="Liu C."/>
            <person name="Sun Q."/>
        </authorList>
    </citation>
    <scope>NUCLEOTIDE SEQUENCE [LARGE SCALE GENOMIC DNA]</scope>
    <source>
        <strain evidence="7 8">NSJ-35</strain>
    </source>
</reference>
<dbReference type="PROSITE" id="PS51257">
    <property type="entry name" value="PROKAR_LIPOPROTEIN"/>
    <property type="match status" value="1"/>
</dbReference>
<keyword evidence="8" id="KW-1185">Reference proteome</keyword>
<feature type="region of interest" description="Disordered" evidence="4">
    <location>
        <begin position="28"/>
        <end position="57"/>
    </location>
</feature>
<feature type="domain" description="Periplasmic binding protein" evidence="6">
    <location>
        <begin position="69"/>
        <end position="314"/>
    </location>
</feature>
<protein>
    <submittedName>
        <fullName evidence="7">Substrate-binding domain-containing protein</fullName>
    </submittedName>
</protein>
<organism evidence="7 8">
    <name type="scientific">Christensenella tenuis</name>
    <dbReference type="NCBI Taxonomy" id="2763033"/>
    <lineage>
        <taxon>Bacteria</taxon>
        <taxon>Bacillati</taxon>
        <taxon>Bacillota</taxon>
        <taxon>Clostridia</taxon>
        <taxon>Christensenellales</taxon>
        <taxon>Christensenellaceae</taxon>
        <taxon>Christensenella</taxon>
    </lineage>
</organism>
<dbReference type="PANTHER" id="PTHR46847:SF1">
    <property type="entry name" value="D-ALLOSE-BINDING PERIPLASMIC PROTEIN-RELATED"/>
    <property type="match status" value="1"/>
</dbReference>
<evidence type="ECO:0000259" key="6">
    <source>
        <dbReference type="Pfam" id="PF13407"/>
    </source>
</evidence>
<evidence type="ECO:0000256" key="3">
    <source>
        <dbReference type="ARBA" id="ARBA00022729"/>
    </source>
</evidence>
<name>A0ABR7ED73_9FIRM</name>
<dbReference type="EMBL" id="JACOON010000002">
    <property type="protein sequence ID" value="MBC5647735.1"/>
    <property type="molecule type" value="Genomic_DNA"/>
</dbReference>
<evidence type="ECO:0000313" key="8">
    <source>
        <dbReference type="Proteomes" id="UP000606889"/>
    </source>
</evidence>
<evidence type="ECO:0000256" key="2">
    <source>
        <dbReference type="ARBA" id="ARBA00007639"/>
    </source>
</evidence>
<dbReference type="InterPro" id="IPR025997">
    <property type="entry name" value="SBP_2_dom"/>
</dbReference>
<evidence type="ECO:0000256" key="1">
    <source>
        <dbReference type="ARBA" id="ARBA00004196"/>
    </source>
</evidence>
<dbReference type="Pfam" id="PF13407">
    <property type="entry name" value="Peripla_BP_4"/>
    <property type="match status" value="1"/>
</dbReference>
<dbReference type="RefSeq" id="WP_186857252.1">
    <property type="nucleotide sequence ID" value="NZ_JACOON010000002.1"/>
</dbReference>
<keyword evidence="3 5" id="KW-0732">Signal</keyword>
<feature type="chain" id="PRO_5047484542" evidence="5">
    <location>
        <begin position="27"/>
        <end position="347"/>
    </location>
</feature>
<evidence type="ECO:0000313" key="7">
    <source>
        <dbReference type="EMBL" id="MBC5647735.1"/>
    </source>
</evidence>
<proteinExistence type="inferred from homology"/>
<sequence length="347" mass="36428">MKKVLAMVLCIVMAAAFMVSCTSAPAPNTDPAAPADGTTETAAPAADASAAGDASGETGTAGAKDVKLALVLHALNSSFFAKIQEGAIQAGKDLGITVDVMAPPTPDNLTDQVNMIESCIAADYDGIATVTWDPDGFNDVIKKAQDAGITVVGTNQDSPDCGREAFVGQDSEDAGYQLGKYMFENVMKGEGKFIITTCAPTNTSLIDRTNGILRAKEEYPNIEYVDIVDIGSDLTEAVGVIENAYLAHPDVTAFIGVDVYSEAIGTFVESQGLQGKVYGGGFDLTEGTLAHIKNNAMQATVGQNPFLQGYYPIVEMYLNEVYGSQLLDINTGAFMVTAENVDSVEPE</sequence>